<feature type="transmembrane region" description="Helical" evidence="6">
    <location>
        <begin position="85"/>
        <end position="107"/>
    </location>
</feature>
<gene>
    <name evidence="8" type="ORF">L227DRAFT_648051</name>
</gene>
<protein>
    <recommendedName>
        <fullName evidence="7">CUE domain-containing protein</fullName>
    </recommendedName>
</protein>
<keyword evidence="3 6" id="KW-1133">Transmembrane helix</keyword>
<comment type="subcellular location">
    <subcellularLocation>
        <location evidence="1">Membrane</location>
        <topology evidence="1">Multi-pass membrane protein</topology>
    </subcellularLocation>
</comment>
<feature type="transmembrane region" description="Helical" evidence="6">
    <location>
        <begin position="119"/>
        <end position="136"/>
    </location>
</feature>
<dbReference type="GO" id="GO:0016020">
    <property type="term" value="C:membrane"/>
    <property type="evidence" value="ECO:0007669"/>
    <property type="project" value="UniProtKB-SubCell"/>
</dbReference>
<evidence type="ECO:0000259" key="7">
    <source>
        <dbReference type="PROSITE" id="PS51140"/>
    </source>
</evidence>
<keyword evidence="4 6" id="KW-0472">Membrane</keyword>
<dbReference type="OrthoDB" id="272778at2759"/>
<feature type="compositionally biased region" description="Low complexity" evidence="5">
    <location>
        <begin position="263"/>
        <end position="275"/>
    </location>
</feature>
<dbReference type="CDD" id="cd14279">
    <property type="entry name" value="CUE"/>
    <property type="match status" value="1"/>
</dbReference>
<organism evidence="8 9">
    <name type="scientific">Lentinus tigrinus ALCF2SS1-6</name>
    <dbReference type="NCBI Taxonomy" id="1328759"/>
    <lineage>
        <taxon>Eukaryota</taxon>
        <taxon>Fungi</taxon>
        <taxon>Dikarya</taxon>
        <taxon>Basidiomycota</taxon>
        <taxon>Agaricomycotina</taxon>
        <taxon>Agaricomycetes</taxon>
        <taxon>Polyporales</taxon>
        <taxon>Polyporaceae</taxon>
        <taxon>Lentinus</taxon>
    </lineage>
</organism>
<dbReference type="Proteomes" id="UP000313359">
    <property type="component" value="Unassembled WGS sequence"/>
</dbReference>
<evidence type="ECO:0000313" key="8">
    <source>
        <dbReference type="EMBL" id="RPD66887.1"/>
    </source>
</evidence>
<dbReference type="GO" id="GO:0043130">
    <property type="term" value="F:ubiquitin binding"/>
    <property type="evidence" value="ECO:0007669"/>
    <property type="project" value="InterPro"/>
</dbReference>
<dbReference type="Pfam" id="PF02845">
    <property type="entry name" value="CUE"/>
    <property type="match status" value="1"/>
</dbReference>
<feature type="transmembrane region" description="Helical" evidence="6">
    <location>
        <begin position="12"/>
        <end position="28"/>
    </location>
</feature>
<sequence>MSFEHASVTKGLMFGFALSSIAAGIFDLKHYLNLQLVPHISKHHQYWRLLVHCLACASSSDLLLTELLLYNVGIPIERAFGGVKYTSFFVISAVTTILVSFLALLLAQITPVTRSLLNNIPPGPVAIMFALVYQYMRLVPSAYHFRIFGVGMSDKIWVYAVAVQLAVAQFPVTLLPTAIGLLVGYLYRSDFLQLKSWRISPRVVRFAVNWLAPLLGEVKPVRRTNRVLPEARPAAGSRQQAANLNEDEVITTARSSQRRRPAATRSTAPAASAPRVPNPGADDTSSGTDGGGGNMVRQWMSELASGARPVAQGGGTVRAPSESEIAILTSMFPDIEREVVLGVLQRSPNIEAAAETLLTAQPAS</sequence>
<evidence type="ECO:0000256" key="2">
    <source>
        <dbReference type="ARBA" id="ARBA00022692"/>
    </source>
</evidence>
<dbReference type="PROSITE" id="PS51140">
    <property type="entry name" value="CUE"/>
    <property type="match status" value="1"/>
</dbReference>
<evidence type="ECO:0000256" key="3">
    <source>
        <dbReference type="ARBA" id="ARBA00022989"/>
    </source>
</evidence>
<evidence type="ECO:0000256" key="4">
    <source>
        <dbReference type="ARBA" id="ARBA00023136"/>
    </source>
</evidence>
<feature type="domain" description="CUE" evidence="7">
    <location>
        <begin position="320"/>
        <end position="362"/>
    </location>
</feature>
<dbReference type="PANTHER" id="PTHR43066:SF21">
    <property type="entry name" value="UBIQUITIN-ASSOCIATED DOMAIN-CONTAINING PROTEIN 2"/>
    <property type="match status" value="1"/>
</dbReference>
<accession>A0A5C2SUV0</accession>
<proteinExistence type="predicted"/>
<dbReference type="Gene3D" id="1.10.8.10">
    <property type="entry name" value="DNA helicase RuvA subunit, C-terminal domain"/>
    <property type="match status" value="1"/>
</dbReference>
<dbReference type="SUPFAM" id="SSF144091">
    <property type="entry name" value="Rhomboid-like"/>
    <property type="match status" value="1"/>
</dbReference>
<evidence type="ECO:0000256" key="5">
    <source>
        <dbReference type="SAM" id="MobiDB-lite"/>
    </source>
</evidence>
<dbReference type="AlphaFoldDB" id="A0A5C2SUV0"/>
<keyword evidence="2 6" id="KW-0812">Transmembrane</keyword>
<dbReference type="InterPro" id="IPR022764">
    <property type="entry name" value="Peptidase_S54_rhomboid_dom"/>
</dbReference>
<dbReference type="EMBL" id="ML122250">
    <property type="protein sequence ID" value="RPD66887.1"/>
    <property type="molecule type" value="Genomic_DNA"/>
</dbReference>
<dbReference type="STRING" id="1328759.A0A5C2SUV0"/>
<evidence type="ECO:0000313" key="9">
    <source>
        <dbReference type="Proteomes" id="UP000313359"/>
    </source>
</evidence>
<dbReference type="InterPro" id="IPR035952">
    <property type="entry name" value="Rhomboid-like_sf"/>
</dbReference>
<dbReference type="Gene3D" id="1.20.1540.10">
    <property type="entry name" value="Rhomboid-like"/>
    <property type="match status" value="1"/>
</dbReference>
<evidence type="ECO:0000256" key="6">
    <source>
        <dbReference type="SAM" id="Phobius"/>
    </source>
</evidence>
<dbReference type="GO" id="GO:0004252">
    <property type="term" value="F:serine-type endopeptidase activity"/>
    <property type="evidence" value="ECO:0007669"/>
    <property type="project" value="InterPro"/>
</dbReference>
<reference evidence="8" key="1">
    <citation type="journal article" date="2018" name="Genome Biol. Evol.">
        <title>Genomics and development of Lentinus tigrinus, a white-rot wood-decaying mushroom with dimorphic fruiting bodies.</title>
        <authorList>
            <person name="Wu B."/>
            <person name="Xu Z."/>
            <person name="Knudson A."/>
            <person name="Carlson A."/>
            <person name="Chen N."/>
            <person name="Kovaka S."/>
            <person name="LaButti K."/>
            <person name="Lipzen A."/>
            <person name="Pennachio C."/>
            <person name="Riley R."/>
            <person name="Schakwitz W."/>
            <person name="Umezawa K."/>
            <person name="Ohm R.A."/>
            <person name="Grigoriev I.V."/>
            <person name="Nagy L.G."/>
            <person name="Gibbons J."/>
            <person name="Hibbett D."/>
        </authorList>
    </citation>
    <scope>NUCLEOTIDE SEQUENCE [LARGE SCALE GENOMIC DNA]</scope>
    <source>
        <strain evidence="8">ALCF2SS1-6</strain>
    </source>
</reference>
<dbReference type="PANTHER" id="PTHR43066">
    <property type="entry name" value="RHOMBOID-RELATED PROTEIN"/>
    <property type="match status" value="1"/>
</dbReference>
<name>A0A5C2SUV0_9APHY</name>
<feature type="region of interest" description="Disordered" evidence="5">
    <location>
        <begin position="230"/>
        <end position="296"/>
    </location>
</feature>
<dbReference type="InterPro" id="IPR003892">
    <property type="entry name" value="CUE"/>
</dbReference>
<evidence type="ECO:0000256" key="1">
    <source>
        <dbReference type="ARBA" id="ARBA00004141"/>
    </source>
</evidence>
<feature type="transmembrane region" description="Helical" evidence="6">
    <location>
        <begin position="156"/>
        <end position="187"/>
    </location>
</feature>
<dbReference type="Pfam" id="PF01694">
    <property type="entry name" value="Rhomboid"/>
    <property type="match status" value="1"/>
</dbReference>
<keyword evidence="9" id="KW-1185">Reference proteome</keyword>